<dbReference type="GO" id="GO:0005739">
    <property type="term" value="C:mitochondrion"/>
    <property type="evidence" value="ECO:0007669"/>
    <property type="project" value="TreeGrafter"/>
</dbReference>
<evidence type="ECO:0000256" key="3">
    <source>
        <dbReference type="ARBA" id="ARBA00047591"/>
    </source>
</evidence>
<evidence type="ECO:0000259" key="6">
    <source>
        <dbReference type="Pfam" id="PF00561"/>
    </source>
</evidence>
<name>A0AAF0E7M0_9BASI</name>
<keyword evidence="2 7" id="KW-0378">Hydrolase</keyword>
<dbReference type="EMBL" id="CP119912">
    <property type="protein sequence ID" value="WFD20563.1"/>
    <property type="molecule type" value="Genomic_DNA"/>
</dbReference>
<keyword evidence="8" id="KW-1185">Reference proteome</keyword>
<dbReference type="Proteomes" id="UP001220961">
    <property type="component" value="Chromosome 5"/>
</dbReference>
<evidence type="ECO:0000256" key="1">
    <source>
        <dbReference type="ARBA" id="ARBA00008645"/>
    </source>
</evidence>
<comment type="catalytic activity">
    <reaction evidence="4">
        <text>a monoacylglycerol + H2O = glycerol + a fatty acid + H(+)</text>
        <dbReference type="Rhea" id="RHEA:15245"/>
        <dbReference type="ChEBI" id="CHEBI:15377"/>
        <dbReference type="ChEBI" id="CHEBI:15378"/>
        <dbReference type="ChEBI" id="CHEBI:17408"/>
        <dbReference type="ChEBI" id="CHEBI:17754"/>
        <dbReference type="ChEBI" id="CHEBI:28868"/>
    </reaction>
</comment>
<dbReference type="InterPro" id="IPR029058">
    <property type="entry name" value="AB_hydrolase_fold"/>
</dbReference>
<gene>
    <name evidence="7" type="ORF">MCAP1_002810</name>
</gene>
<dbReference type="EC" id="3.1.26.3" evidence="7"/>
<feature type="signal peptide" evidence="5">
    <location>
        <begin position="1"/>
        <end position="19"/>
    </location>
</feature>
<proteinExistence type="inferred from homology"/>
<dbReference type="GO" id="GO:0052689">
    <property type="term" value="F:carboxylic ester hydrolase activity"/>
    <property type="evidence" value="ECO:0007669"/>
    <property type="project" value="TreeGrafter"/>
</dbReference>
<dbReference type="AlphaFoldDB" id="A0AAF0E7M0"/>
<dbReference type="PANTHER" id="PTHR46118">
    <property type="entry name" value="PROTEIN ABHD11"/>
    <property type="match status" value="1"/>
</dbReference>
<dbReference type="GO" id="GO:0004525">
    <property type="term" value="F:ribonuclease III activity"/>
    <property type="evidence" value="ECO:0007669"/>
    <property type="project" value="UniProtKB-EC"/>
</dbReference>
<dbReference type="PANTHER" id="PTHR46118:SF4">
    <property type="entry name" value="PROTEIN ABHD11"/>
    <property type="match status" value="1"/>
</dbReference>
<evidence type="ECO:0000313" key="8">
    <source>
        <dbReference type="Proteomes" id="UP001220961"/>
    </source>
</evidence>
<dbReference type="SUPFAM" id="SSF53474">
    <property type="entry name" value="alpha/beta-Hydrolases"/>
    <property type="match status" value="1"/>
</dbReference>
<evidence type="ECO:0000256" key="4">
    <source>
        <dbReference type="ARBA" id="ARBA00048461"/>
    </source>
</evidence>
<reference evidence="7" key="1">
    <citation type="submission" date="2023-03" db="EMBL/GenBank/DDBJ databases">
        <title>Mating type loci evolution in Malassezia.</title>
        <authorList>
            <person name="Coelho M.A."/>
        </authorList>
    </citation>
    <scope>NUCLEOTIDE SEQUENCE</scope>
    <source>
        <strain evidence="7">CBS 10434</strain>
    </source>
</reference>
<dbReference type="InterPro" id="IPR000073">
    <property type="entry name" value="AB_hydrolase_1"/>
</dbReference>
<comment type="similarity">
    <text evidence="1">Belongs to the AB hydrolase superfamily.</text>
</comment>
<accession>A0AAF0E7M0</accession>
<sequence length="375" mass="42490">MKFYLVFVALFALLAAVSALETSHKMVPMKAGNNCFKCLKSYIDCFNRFGVKGCTDENAEHHTYCRECTGVDPNWEAMRLAYEKFLPESTDRPVAKRTSALVICHGLFGSKQNWRSLAKSMTKSFGVPIYTLDMRNHGSSPHCDDMTYARMADDVKMFLQEQQLSNATVIGHSMGGKVVMSLALDPSLPENALSHLVSVDMSPAEGAISPEFMEYVRCMIKIDEMNVKSRSEADKELQKVEPVRPPANPKELSVRQFLLTNLERDEESGAMRFRIPVKTLLGSLEYIGRFPYAPPKDASSAPERVWNGPTLFVKGEHSKYVALRRTNTRYINRRNLPLCRAYFPSMELVTLPTGHWCQSEKPTEFMQELQAFLEK</sequence>
<feature type="domain" description="AB hydrolase-1" evidence="6">
    <location>
        <begin position="100"/>
        <end position="362"/>
    </location>
</feature>
<protein>
    <submittedName>
        <fullName evidence="7">Ribonuclease III</fullName>
        <ecNumber evidence="7">3.1.26.3</ecNumber>
    </submittedName>
</protein>
<comment type="catalytic activity">
    <reaction evidence="3">
        <text>a diacylglycerol + H2O = a monoacylglycerol + a fatty acid + H(+)</text>
        <dbReference type="Rhea" id="RHEA:32731"/>
        <dbReference type="ChEBI" id="CHEBI:15377"/>
        <dbReference type="ChEBI" id="CHEBI:15378"/>
        <dbReference type="ChEBI" id="CHEBI:17408"/>
        <dbReference type="ChEBI" id="CHEBI:18035"/>
        <dbReference type="ChEBI" id="CHEBI:28868"/>
    </reaction>
</comment>
<evidence type="ECO:0000313" key="7">
    <source>
        <dbReference type="EMBL" id="WFD20563.1"/>
    </source>
</evidence>
<dbReference type="Pfam" id="PF00561">
    <property type="entry name" value="Abhydrolase_1"/>
    <property type="match status" value="1"/>
</dbReference>
<evidence type="ECO:0000256" key="5">
    <source>
        <dbReference type="SAM" id="SignalP"/>
    </source>
</evidence>
<evidence type="ECO:0000256" key="2">
    <source>
        <dbReference type="ARBA" id="ARBA00022801"/>
    </source>
</evidence>
<feature type="chain" id="PRO_5042216324" evidence="5">
    <location>
        <begin position="20"/>
        <end position="375"/>
    </location>
</feature>
<keyword evidence="5" id="KW-0732">Signal</keyword>
<dbReference type="Gene3D" id="3.40.50.1820">
    <property type="entry name" value="alpha/beta hydrolase"/>
    <property type="match status" value="1"/>
</dbReference>
<organism evidence="7 8">
    <name type="scientific">Malassezia caprae</name>
    <dbReference type="NCBI Taxonomy" id="1381934"/>
    <lineage>
        <taxon>Eukaryota</taxon>
        <taxon>Fungi</taxon>
        <taxon>Dikarya</taxon>
        <taxon>Basidiomycota</taxon>
        <taxon>Ustilaginomycotina</taxon>
        <taxon>Malasseziomycetes</taxon>
        <taxon>Malasseziales</taxon>
        <taxon>Malasseziaceae</taxon>
        <taxon>Malassezia</taxon>
    </lineage>
</organism>